<reference evidence="4 5" key="1">
    <citation type="journal article" date="2008" name="Nature">
        <title>Genome analysis of the platypus reveals unique signatures of evolution.</title>
        <authorList>
            <person name="Warren W.C."/>
            <person name="Hillier L.W."/>
            <person name="Marshall Graves J.A."/>
            <person name="Birney E."/>
            <person name="Ponting C.P."/>
            <person name="Grutzner F."/>
            <person name="Belov K."/>
            <person name="Miller W."/>
            <person name="Clarke L."/>
            <person name="Chinwalla A.T."/>
            <person name="Yang S.P."/>
            <person name="Heger A."/>
            <person name="Locke D.P."/>
            <person name="Miethke P."/>
            <person name="Waters P.D."/>
            <person name="Veyrunes F."/>
            <person name="Fulton L."/>
            <person name="Fulton B."/>
            <person name="Graves T."/>
            <person name="Wallis J."/>
            <person name="Puente X.S."/>
            <person name="Lopez-Otin C."/>
            <person name="Ordonez G.R."/>
            <person name="Eichler E.E."/>
            <person name="Chen L."/>
            <person name="Cheng Z."/>
            <person name="Deakin J.E."/>
            <person name="Alsop A."/>
            <person name="Thompson K."/>
            <person name="Kirby P."/>
            <person name="Papenfuss A.T."/>
            <person name="Wakefield M.J."/>
            <person name="Olender T."/>
            <person name="Lancet D."/>
            <person name="Huttley G.A."/>
            <person name="Smit A.F."/>
            <person name="Pask A."/>
            <person name="Temple-Smith P."/>
            <person name="Batzer M.A."/>
            <person name="Walker J.A."/>
            <person name="Konkel M.K."/>
            <person name="Harris R.S."/>
            <person name="Whittington C.M."/>
            <person name="Wong E.S."/>
            <person name="Gemmell N.J."/>
            <person name="Buschiazzo E."/>
            <person name="Vargas Jentzsch I.M."/>
            <person name="Merkel A."/>
            <person name="Schmitz J."/>
            <person name="Zemann A."/>
            <person name="Churakov G."/>
            <person name="Kriegs J.O."/>
            <person name="Brosius J."/>
            <person name="Murchison E.P."/>
            <person name="Sachidanandam R."/>
            <person name="Smith C."/>
            <person name="Hannon G.J."/>
            <person name="Tsend-Ayush E."/>
            <person name="McMillan D."/>
            <person name="Attenborough R."/>
            <person name="Rens W."/>
            <person name="Ferguson-Smith M."/>
            <person name="Lefevre C.M."/>
            <person name="Sharp J.A."/>
            <person name="Nicholas K.R."/>
            <person name="Ray D.A."/>
            <person name="Kube M."/>
            <person name="Reinhardt R."/>
            <person name="Pringle T.H."/>
            <person name="Taylor J."/>
            <person name="Jones R.C."/>
            <person name="Nixon B."/>
            <person name="Dacheux J.L."/>
            <person name="Niwa H."/>
            <person name="Sekita Y."/>
            <person name="Huang X."/>
            <person name="Stark A."/>
            <person name="Kheradpour P."/>
            <person name="Kellis M."/>
            <person name="Flicek P."/>
            <person name="Chen Y."/>
            <person name="Webber C."/>
            <person name="Hardison R."/>
            <person name="Nelson J."/>
            <person name="Hallsworth-Pepin K."/>
            <person name="Delehaunty K."/>
            <person name="Markovic C."/>
            <person name="Minx P."/>
            <person name="Feng Y."/>
            <person name="Kremitzki C."/>
            <person name="Mitreva M."/>
            <person name="Glasscock J."/>
            <person name="Wylie T."/>
            <person name="Wohldmann P."/>
            <person name="Thiru P."/>
            <person name="Nhan M.N."/>
            <person name="Pohl C.S."/>
            <person name="Smith S.M."/>
            <person name="Hou S."/>
            <person name="Nefedov M."/>
            <person name="de Jong P.J."/>
            <person name="Renfree M.B."/>
            <person name="Mardis E.R."/>
            <person name="Wilson R.K."/>
        </authorList>
    </citation>
    <scope>NUCLEOTIDE SEQUENCE [LARGE SCALE GENOMIC DNA]</scope>
    <source>
        <strain evidence="4 5">Glennie</strain>
    </source>
</reference>
<feature type="transmembrane region" description="Helical" evidence="3">
    <location>
        <begin position="402"/>
        <end position="423"/>
    </location>
</feature>
<evidence type="ECO:0000256" key="3">
    <source>
        <dbReference type="SAM" id="Phobius"/>
    </source>
</evidence>
<gene>
    <name evidence="4" type="primary">SLC22A31</name>
</gene>
<reference evidence="4" key="2">
    <citation type="submission" date="2025-08" db="UniProtKB">
        <authorList>
            <consortium name="Ensembl"/>
        </authorList>
    </citation>
    <scope>IDENTIFICATION</scope>
    <source>
        <strain evidence="4">Glennie</strain>
    </source>
</reference>
<organism evidence="4 5">
    <name type="scientific">Ornithorhynchus anatinus</name>
    <name type="common">Duckbill platypus</name>
    <dbReference type="NCBI Taxonomy" id="9258"/>
    <lineage>
        <taxon>Eukaryota</taxon>
        <taxon>Metazoa</taxon>
        <taxon>Chordata</taxon>
        <taxon>Craniata</taxon>
        <taxon>Vertebrata</taxon>
        <taxon>Euteleostomi</taxon>
        <taxon>Mammalia</taxon>
        <taxon>Monotremata</taxon>
        <taxon>Ornithorhynchidae</taxon>
        <taxon>Ornithorhynchus</taxon>
    </lineage>
</organism>
<dbReference type="Ensembl" id="ENSOANT00000064890.1">
    <property type="protein sequence ID" value="ENSOANP00000040855.1"/>
    <property type="gene ID" value="ENSOANG00000047619.1"/>
</dbReference>
<dbReference type="GO" id="GO:0016020">
    <property type="term" value="C:membrane"/>
    <property type="evidence" value="ECO:0007669"/>
    <property type="project" value="UniProtKB-SubCell"/>
</dbReference>
<feature type="transmembrane region" description="Helical" evidence="3">
    <location>
        <begin position="462"/>
        <end position="482"/>
    </location>
</feature>
<sequence length="569" mass="59091">MDFDVVVQRASGGLGGRARLVRCASWLPNVALALALSSELLFTALPDHHCRPDPALLPAALRALPPPALLNASVPRRPPPEAGWTRCLLYRYPAATAGTPATPNGTGPCTRGWDYALPAAGLLSSPVTQVWPPCCICDLPATVHAAGRRRGVGHGLRHAAVPAAASWCCAGGRLPLPLCGTTGAVRPPSPPGGDRGGRPVLGGGEAAAAWPGPAVQGLEAPAGSRHPAPGPAALLLGAPGPVPGVAPLAPGHPATSQGQEDTEAVCEVQWPQPRGGAFWGRCPRCRAGCALGPVVPAPVPAHLQGPEHQSHREKQPHPGLYLADRQRHPAQLCPKPGPVPAAVLPHLLRVGRAGGGRLPLPGPDRRAASGAAPSWLLCTILTSLASLLLLALTQYLQGWSVLFLSILGLLASYTISMLSSIYASEVLPTVVRGAGLGLIMAASFLGQAAAPIMDIHNHHGFFLHHVVFASFAILSMLSIMLLPESRGKGLPESLKDGEGQRRSPLFLSRRLRRGGSLQDHVPLLLPPTPEQYARLAATTRRMLGAGAFPQLHGAPPGPRLPSSHGPTHT</sequence>
<feature type="transmembrane region" description="Helical" evidence="3">
    <location>
        <begin position="430"/>
        <end position="450"/>
    </location>
</feature>
<keyword evidence="3" id="KW-0812">Transmembrane</keyword>
<keyword evidence="3" id="KW-0472">Membrane</keyword>
<evidence type="ECO:0000313" key="5">
    <source>
        <dbReference type="Proteomes" id="UP000002279"/>
    </source>
</evidence>
<keyword evidence="5" id="KW-1185">Reference proteome</keyword>
<dbReference type="Bgee" id="ENSOANG00000047619">
    <property type="expression patterns" value="Expressed in testis and 5 other cell types or tissues"/>
</dbReference>
<dbReference type="InParanoid" id="A0A6I8NIF3"/>
<dbReference type="AlphaFoldDB" id="A0A6I8NIF3"/>
<evidence type="ECO:0008006" key="6">
    <source>
        <dbReference type="Google" id="ProtNLM"/>
    </source>
</evidence>
<dbReference type="InterPro" id="IPR036259">
    <property type="entry name" value="MFS_trans_sf"/>
</dbReference>
<dbReference type="Proteomes" id="UP000002279">
    <property type="component" value="Chromosome 11"/>
</dbReference>
<name>A0A6I8NIF3_ORNAN</name>
<comment type="subcellular location">
    <subcellularLocation>
        <location evidence="1">Membrane</location>
        <topology evidence="1">Multi-pass membrane protein</topology>
    </subcellularLocation>
</comment>
<evidence type="ECO:0000256" key="2">
    <source>
        <dbReference type="SAM" id="MobiDB-lite"/>
    </source>
</evidence>
<reference evidence="4" key="3">
    <citation type="submission" date="2025-09" db="UniProtKB">
        <authorList>
            <consortium name="Ensembl"/>
        </authorList>
    </citation>
    <scope>IDENTIFICATION</scope>
    <source>
        <strain evidence="4">Glennie</strain>
    </source>
</reference>
<dbReference type="SUPFAM" id="SSF103473">
    <property type="entry name" value="MFS general substrate transporter"/>
    <property type="match status" value="1"/>
</dbReference>
<dbReference type="GeneTree" id="ENSGT00940000162670"/>
<feature type="region of interest" description="Disordered" evidence="2">
    <location>
        <begin position="185"/>
        <end position="210"/>
    </location>
</feature>
<accession>A0A6I8NIF3</accession>
<proteinExistence type="predicted"/>
<feature type="region of interest" description="Disordered" evidence="2">
    <location>
        <begin position="547"/>
        <end position="569"/>
    </location>
</feature>
<keyword evidence="3" id="KW-1133">Transmembrane helix</keyword>
<evidence type="ECO:0000313" key="4">
    <source>
        <dbReference type="Ensembl" id="ENSOANP00000040855.1"/>
    </source>
</evidence>
<feature type="transmembrane region" description="Helical" evidence="3">
    <location>
        <begin position="375"/>
        <end position="396"/>
    </location>
</feature>
<evidence type="ECO:0000256" key="1">
    <source>
        <dbReference type="ARBA" id="ARBA00004141"/>
    </source>
</evidence>
<protein>
    <recommendedName>
        <fullName evidence="6">Solute carrier family 22 member 31</fullName>
    </recommendedName>
</protein>
<dbReference type="Gene3D" id="1.20.1250.20">
    <property type="entry name" value="MFS general substrate transporter like domains"/>
    <property type="match status" value="1"/>
</dbReference>